<dbReference type="AlphaFoldDB" id="A0A6B3N1X3"/>
<sequence length="88" mass="10136">MEAPALPFRTALGALIIKEKLRITARETVEQIKDNPYLQDFIGRVNYSSEDPFDRSLLVRFRERITANLVNQVNEIIINNKSSLFLEA</sequence>
<dbReference type="EMBL" id="JAAHFQ010000075">
    <property type="protein sequence ID" value="NER27129.1"/>
    <property type="molecule type" value="Genomic_DNA"/>
</dbReference>
<name>A0A6B3N1X3_9CYAN</name>
<evidence type="ECO:0000259" key="1">
    <source>
        <dbReference type="Pfam" id="PF05598"/>
    </source>
</evidence>
<proteinExistence type="predicted"/>
<feature type="domain" description="Transposase InsH N-terminal" evidence="1">
    <location>
        <begin position="3"/>
        <end position="64"/>
    </location>
</feature>
<protein>
    <submittedName>
        <fullName evidence="2">Transposase</fullName>
    </submittedName>
</protein>
<reference evidence="2" key="1">
    <citation type="submission" date="2019-11" db="EMBL/GenBank/DDBJ databases">
        <title>Genomic insights into an expanded diversity of filamentous marine cyanobacteria reveals the extraordinary biosynthetic potential of Moorea and Okeania.</title>
        <authorList>
            <person name="Ferreira Leao T."/>
            <person name="Wang M."/>
            <person name="Moss N."/>
            <person name="Da Silva R."/>
            <person name="Sanders J."/>
            <person name="Nurk S."/>
            <person name="Gurevich A."/>
            <person name="Humphrey G."/>
            <person name="Reher R."/>
            <person name="Zhu Q."/>
            <person name="Belda-Ferre P."/>
            <person name="Glukhov E."/>
            <person name="Rex R."/>
            <person name="Dorrestein P.C."/>
            <person name="Knight R."/>
            <person name="Pevzner P."/>
            <person name="Gerwick W.H."/>
            <person name="Gerwick L."/>
        </authorList>
    </citation>
    <scope>NUCLEOTIDE SEQUENCE</scope>
    <source>
        <strain evidence="2">SIO1C4</strain>
    </source>
</reference>
<dbReference type="Pfam" id="PF05598">
    <property type="entry name" value="DUF772"/>
    <property type="match status" value="1"/>
</dbReference>
<organism evidence="2">
    <name type="scientific">Symploca sp. SIO1C4</name>
    <dbReference type="NCBI Taxonomy" id="2607765"/>
    <lineage>
        <taxon>Bacteria</taxon>
        <taxon>Bacillati</taxon>
        <taxon>Cyanobacteriota</taxon>
        <taxon>Cyanophyceae</taxon>
        <taxon>Coleofasciculales</taxon>
        <taxon>Coleofasciculaceae</taxon>
        <taxon>Symploca</taxon>
    </lineage>
</organism>
<gene>
    <name evidence="2" type="ORF">F6J89_05695</name>
</gene>
<evidence type="ECO:0000313" key="2">
    <source>
        <dbReference type="EMBL" id="NER27129.1"/>
    </source>
</evidence>
<dbReference type="InterPro" id="IPR008490">
    <property type="entry name" value="Transposase_InsH_N"/>
</dbReference>
<accession>A0A6B3N1X3</accession>
<comment type="caution">
    <text evidence="2">The sequence shown here is derived from an EMBL/GenBank/DDBJ whole genome shotgun (WGS) entry which is preliminary data.</text>
</comment>